<keyword evidence="3" id="KW-1185">Reference proteome</keyword>
<protein>
    <submittedName>
        <fullName evidence="2">Uncharacterized protein</fullName>
    </submittedName>
</protein>
<feature type="transmembrane region" description="Helical" evidence="1">
    <location>
        <begin position="297"/>
        <end position="319"/>
    </location>
</feature>
<evidence type="ECO:0000313" key="3">
    <source>
        <dbReference type="Proteomes" id="UP000649617"/>
    </source>
</evidence>
<sequence length="320" mass="33920">MATSAPLLAKEGKACYQLPGHSKASIFYGADEYLEELKRKYETGEGDPNAAGVAPSNDKMLSVQKNNENRSLKTNRLFPTPNKPDPMPQNLAFLFTKITPEQSCREDTSTLGAAGLDTGQGAELFLFLEAFGGSSDGFGEDGAVGGDVFGVVSPYNDDGYVAALMLGALECDTSAAWVGVRLLTMFFLTALHLVRAWQETDDLDGRELGLLVFARAGAMALQVLVIAMVMAFAAMEVAAAILVACWLDGWLCCSSRASVGGWLVVALRLGSPLAAISPFAILTILCSTMCLGELPKTFLSASFIVLVVPMALISSVAVLR</sequence>
<accession>A0A812WHM5</accession>
<keyword evidence="1" id="KW-0812">Transmembrane</keyword>
<proteinExistence type="predicted"/>
<keyword evidence="1" id="KW-0472">Membrane</keyword>
<organism evidence="2 3">
    <name type="scientific">Symbiodinium pilosum</name>
    <name type="common">Dinoflagellate</name>
    <dbReference type="NCBI Taxonomy" id="2952"/>
    <lineage>
        <taxon>Eukaryota</taxon>
        <taxon>Sar</taxon>
        <taxon>Alveolata</taxon>
        <taxon>Dinophyceae</taxon>
        <taxon>Suessiales</taxon>
        <taxon>Symbiodiniaceae</taxon>
        <taxon>Symbiodinium</taxon>
    </lineage>
</organism>
<keyword evidence="1" id="KW-1133">Transmembrane helix</keyword>
<evidence type="ECO:0000256" key="1">
    <source>
        <dbReference type="SAM" id="Phobius"/>
    </source>
</evidence>
<dbReference type="EMBL" id="CAJNIZ010043901">
    <property type="protein sequence ID" value="CAE7672269.1"/>
    <property type="molecule type" value="Genomic_DNA"/>
</dbReference>
<reference evidence="2" key="1">
    <citation type="submission" date="2021-02" db="EMBL/GenBank/DDBJ databases">
        <authorList>
            <person name="Dougan E. K."/>
            <person name="Rhodes N."/>
            <person name="Thang M."/>
            <person name="Chan C."/>
        </authorList>
    </citation>
    <scope>NUCLEOTIDE SEQUENCE</scope>
</reference>
<dbReference type="AlphaFoldDB" id="A0A812WHM5"/>
<feature type="transmembrane region" description="Helical" evidence="1">
    <location>
        <begin position="259"/>
        <end position="285"/>
    </location>
</feature>
<feature type="transmembrane region" description="Helical" evidence="1">
    <location>
        <begin position="217"/>
        <end position="247"/>
    </location>
</feature>
<comment type="caution">
    <text evidence="2">The sequence shown here is derived from an EMBL/GenBank/DDBJ whole genome shotgun (WGS) entry which is preliminary data.</text>
</comment>
<evidence type="ECO:0000313" key="2">
    <source>
        <dbReference type="EMBL" id="CAE7672269.1"/>
    </source>
</evidence>
<gene>
    <name evidence="2" type="ORF">SPIL2461_LOCUS18565</name>
</gene>
<dbReference type="Proteomes" id="UP000649617">
    <property type="component" value="Unassembled WGS sequence"/>
</dbReference>
<name>A0A812WHM5_SYMPI</name>